<evidence type="ECO:0000256" key="1">
    <source>
        <dbReference type="ARBA" id="ARBA00022490"/>
    </source>
</evidence>
<reference evidence="7 8" key="1">
    <citation type="submission" date="2024-06" db="EMBL/GenBank/DDBJ databases">
        <authorList>
            <person name="Chen R.Y."/>
        </authorList>
    </citation>
    <scope>NUCLEOTIDE SEQUENCE [LARGE SCALE GENOMIC DNA]</scope>
    <source>
        <strain evidence="7 8">D2</strain>
    </source>
</reference>
<evidence type="ECO:0000256" key="4">
    <source>
        <dbReference type="ARBA" id="ARBA00023002"/>
    </source>
</evidence>
<evidence type="ECO:0000256" key="2">
    <source>
        <dbReference type="ARBA" id="ARBA00022785"/>
    </source>
</evidence>
<dbReference type="EC" id="1.7.1.13" evidence="5"/>
<feature type="active site" description="Proton donor" evidence="5">
    <location>
        <position position="194"/>
    </location>
</feature>
<dbReference type="Pfam" id="PF14819">
    <property type="entry name" value="QueF_N"/>
    <property type="match status" value="1"/>
</dbReference>
<keyword evidence="8" id="KW-1185">Reference proteome</keyword>
<dbReference type="PANTHER" id="PTHR34354:SF1">
    <property type="entry name" value="NADPH-DEPENDENT 7-CYANO-7-DEAZAGUANINE REDUCTASE"/>
    <property type="match status" value="1"/>
</dbReference>
<protein>
    <recommendedName>
        <fullName evidence="5">NADPH-dependent 7-cyano-7-deazaguanine reductase</fullName>
        <ecNumber evidence="5">1.7.1.13</ecNumber>
    </recommendedName>
    <alternativeName>
        <fullName evidence="5">7-cyano-7-carbaguanine reductase</fullName>
    </alternativeName>
    <alternativeName>
        <fullName evidence="5">NADPH-dependent nitrile oxidoreductase</fullName>
    </alternativeName>
    <alternativeName>
        <fullName evidence="5">PreQ(0) reductase</fullName>
    </alternativeName>
</protein>
<evidence type="ECO:0000256" key="5">
    <source>
        <dbReference type="HAMAP-Rule" id="MF_00817"/>
    </source>
</evidence>
<keyword evidence="2 5" id="KW-0671">Queuosine biosynthesis</keyword>
<feature type="domain" description="NADPH-dependent 7-cyano-7-deazaguanine reductase N-terminal" evidence="6">
    <location>
        <begin position="21"/>
        <end position="129"/>
    </location>
</feature>
<dbReference type="InterPro" id="IPR050084">
    <property type="entry name" value="NADPH_dep_7-cyano-7-deazaG_red"/>
</dbReference>
<dbReference type="GO" id="GO:0033739">
    <property type="term" value="F:preQ1 synthase activity"/>
    <property type="evidence" value="ECO:0007669"/>
    <property type="project" value="UniProtKB-EC"/>
</dbReference>
<feature type="active site" description="Thioimide intermediate" evidence="5">
    <location>
        <position position="187"/>
    </location>
</feature>
<comment type="similarity">
    <text evidence="5">Belongs to the GTP cyclohydrolase I family. QueF type 2 subfamily.</text>
</comment>
<dbReference type="InterPro" id="IPR016428">
    <property type="entry name" value="QueF_type2"/>
</dbReference>
<dbReference type="InterPro" id="IPR043133">
    <property type="entry name" value="GTP-CH-I_C/QueF"/>
</dbReference>
<evidence type="ECO:0000313" key="8">
    <source>
        <dbReference type="Proteomes" id="UP001467690"/>
    </source>
</evidence>
<organism evidence="7 8">
    <name type="scientific">Catenovulum sediminis</name>
    <dbReference type="NCBI Taxonomy" id="1740262"/>
    <lineage>
        <taxon>Bacteria</taxon>
        <taxon>Pseudomonadati</taxon>
        <taxon>Pseudomonadota</taxon>
        <taxon>Gammaproteobacteria</taxon>
        <taxon>Alteromonadales</taxon>
        <taxon>Alteromonadaceae</taxon>
        <taxon>Catenovulum</taxon>
    </lineage>
</organism>
<comment type="subcellular location">
    <subcellularLocation>
        <location evidence="5">Cytoplasm</location>
    </subcellularLocation>
</comment>
<evidence type="ECO:0000313" key="7">
    <source>
        <dbReference type="EMBL" id="MER2491186.1"/>
    </source>
</evidence>
<comment type="caution">
    <text evidence="7">The sequence shown here is derived from an EMBL/GenBank/DDBJ whole genome shotgun (WGS) entry which is preliminary data.</text>
</comment>
<dbReference type="InterPro" id="IPR029139">
    <property type="entry name" value="QueF_N"/>
</dbReference>
<dbReference type="Pfam" id="PF14489">
    <property type="entry name" value="QueF"/>
    <property type="match status" value="1"/>
</dbReference>
<keyword evidence="1 5" id="KW-0963">Cytoplasm</keyword>
<comment type="function">
    <text evidence="5">Catalyzes the NADPH-dependent reduction of 7-cyano-7-deazaguanine (preQ0) to 7-aminomethyl-7-deazaguanine (preQ1).</text>
</comment>
<proteinExistence type="inferred from homology"/>
<keyword evidence="4 5" id="KW-0560">Oxidoreductase</keyword>
<dbReference type="InterPro" id="IPR029500">
    <property type="entry name" value="QueF"/>
</dbReference>
<feature type="binding site" evidence="5">
    <location>
        <begin position="255"/>
        <end position="256"/>
    </location>
    <ligand>
        <name>NADPH</name>
        <dbReference type="ChEBI" id="CHEBI:57783"/>
    </ligand>
</feature>
<dbReference type="Proteomes" id="UP001467690">
    <property type="component" value="Unassembled WGS sequence"/>
</dbReference>
<accession>A0ABV1REI0</accession>
<dbReference type="NCBIfam" id="TIGR03138">
    <property type="entry name" value="QueF"/>
    <property type="match status" value="1"/>
</dbReference>
<dbReference type="Gene3D" id="3.30.1130.10">
    <property type="match status" value="2"/>
</dbReference>
<comment type="subunit">
    <text evidence="5">Homodimer.</text>
</comment>
<evidence type="ECO:0000259" key="6">
    <source>
        <dbReference type="Pfam" id="PF14819"/>
    </source>
</evidence>
<dbReference type="RefSeq" id="WP_143871566.1">
    <property type="nucleotide sequence ID" value="NZ_CP041660.1"/>
</dbReference>
<dbReference type="EMBL" id="JBELOE010000093">
    <property type="protein sequence ID" value="MER2491186.1"/>
    <property type="molecule type" value="Genomic_DNA"/>
</dbReference>
<gene>
    <name evidence="5 7" type="primary">queF</name>
    <name evidence="7" type="ORF">ABS311_04745</name>
</gene>
<sequence length="282" mass="32492">MSQQNSSDLLKELKLGKHTDYVDQYDPKQLQGVSRQLMRDTLPTSTKAFYGLDIWTGYEISWLSPSGKPVVYIAEFFFSVDSPNLVESKSFKLYLNSFNQSHFKNAEQVTAIMETDLSAVSGKPVSVKLYTLDEFAKRQVTQFQGILLDDLPVNIESYDYQPELVCATSTEEKVEETLVSHLLKSNCLVTGQPDWASIVIRYTGQKIDHNKLLQYIVSFRNHNEFHEHCVERIFRDIESRLNPDKLSVYARYTRRGGLDINPIRLSNTQLLDDISNHRLVRQ</sequence>
<comment type="catalytic activity">
    <reaction evidence="5">
        <text>7-aminomethyl-7-carbaguanine + 2 NADP(+) = 7-cyano-7-carbaguanine + 2 NADPH + 3 H(+)</text>
        <dbReference type="Rhea" id="RHEA:13409"/>
        <dbReference type="ChEBI" id="CHEBI:15378"/>
        <dbReference type="ChEBI" id="CHEBI:45075"/>
        <dbReference type="ChEBI" id="CHEBI:57783"/>
        <dbReference type="ChEBI" id="CHEBI:58349"/>
        <dbReference type="ChEBI" id="CHEBI:58703"/>
        <dbReference type="EC" id="1.7.1.13"/>
    </reaction>
</comment>
<name>A0ABV1REI0_9ALTE</name>
<feature type="binding site" evidence="5">
    <location>
        <begin position="86"/>
        <end position="88"/>
    </location>
    <ligand>
        <name>substrate</name>
    </ligand>
</feature>
<feature type="binding site" evidence="5">
    <location>
        <begin position="88"/>
        <end position="89"/>
    </location>
    <ligand>
        <name>NADPH</name>
        <dbReference type="ChEBI" id="CHEBI:57783"/>
    </ligand>
</feature>
<comment type="pathway">
    <text evidence="5">tRNA modification; tRNA-queuosine biosynthesis.</text>
</comment>
<dbReference type="PIRSF" id="PIRSF004750">
    <property type="entry name" value="Nitrile_oxidored_YqcD_prd"/>
    <property type="match status" value="1"/>
</dbReference>
<dbReference type="SUPFAM" id="SSF55620">
    <property type="entry name" value="Tetrahydrobiopterin biosynthesis enzymes-like"/>
    <property type="match status" value="1"/>
</dbReference>
<keyword evidence="3 5" id="KW-0521">NADP</keyword>
<dbReference type="HAMAP" id="MF_00817">
    <property type="entry name" value="QueF_type2"/>
    <property type="match status" value="1"/>
</dbReference>
<dbReference type="PANTHER" id="PTHR34354">
    <property type="entry name" value="NADPH-DEPENDENT 7-CYANO-7-DEAZAGUANINE REDUCTASE"/>
    <property type="match status" value="1"/>
</dbReference>
<evidence type="ECO:0000256" key="3">
    <source>
        <dbReference type="ARBA" id="ARBA00022857"/>
    </source>
</evidence>
<feature type="binding site" evidence="5">
    <location>
        <begin position="226"/>
        <end position="227"/>
    </location>
    <ligand>
        <name>substrate</name>
    </ligand>
</feature>